<reference evidence="1" key="1">
    <citation type="submission" date="2024-03" db="EMBL/GenBank/DDBJ databases">
        <title>WGS assembly of Saponaria officinalis var. Norfolk2.</title>
        <authorList>
            <person name="Jenkins J."/>
            <person name="Shu S."/>
            <person name="Grimwood J."/>
            <person name="Barry K."/>
            <person name="Goodstein D."/>
            <person name="Schmutz J."/>
            <person name="Leebens-Mack J."/>
            <person name="Osbourn A."/>
        </authorList>
    </citation>
    <scope>NUCLEOTIDE SEQUENCE [LARGE SCALE GENOMIC DNA]</scope>
    <source>
        <strain evidence="1">JIC</strain>
    </source>
</reference>
<proteinExistence type="predicted"/>
<comment type="caution">
    <text evidence="1">The sequence shown here is derived from an EMBL/GenBank/DDBJ whole genome shotgun (WGS) entry which is preliminary data.</text>
</comment>
<accession>A0AAW1HJ54</accession>
<dbReference type="Proteomes" id="UP001443914">
    <property type="component" value="Unassembled WGS sequence"/>
</dbReference>
<protein>
    <submittedName>
        <fullName evidence="1">Uncharacterized protein</fullName>
    </submittedName>
</protein>
<keyword evidence="2" id="KW-1185">Reference proteome</keyword>
<dbReference type="AlphaFoldDB" id="A0AAW1HJ54"/>
<gene>
    <name evidence="1" type="ORF">RND81_11G071800</name>
</gene>
<dbReference type="EMBL" id="JBDFQZ010000011">
    <property type="protein sequence ID" value="KAK9676357.1"/>
    <property type="molecule type" value="Genomic_DNA"/>
</dbReference>
<organism evidence="1 2">
    <name type="scientific">Saponaria officinalis</name>
    <name type="common">Common soapwort</name>
    <name type="synonym">Lychnis saponaria</name>
    <dbReference type="NCBI Taxonomy" id="3572"/>
    <lineage>
        <taxon>Eukaryota</taxon>
        <taxon>Viridiplantae</taxon>
        <taxon>Streptophyta</taxon>
        <taxon>Embryophyta</taxon>
        <taxon>Tracheophyta</taxon>
        <taxon>Spermatophyta</taxon>
        <taxon>Magnoliopsida</taxon>
        <taxon>eudicotyledons</taxon>
        <taxon>Gunneridae</taxon>
        <taxon>Pentapetalae</taxon>
        <taxon>Caryophyllales</taxon>
        <taxon>Caryophyllaceae</taxon>
        <taxon>Caryophylleae</taxon>
        <taxon>Saponaria</taxon>
    </lineage>
</organism>
<name>A0AAW1HJ54_SAPOF</name>
<evidence type="ECO:0000313" key="2">
    <source>
        <dbReference type="Proteomes" id="UP001443914"/>
    </source>
</evidence>
<evidence type="ECO:0000313" key="1">
    <source>
        <dbReference type="EMBL" id="KAK9676357.1"/>
    </source>
</evidence>
<sequence length="165" mass="18854">MVLTTTTRLKKRKTSQKNNSLTKFIRNPTRVGSILSRFFKCNKKSSDRERSLDDFEAAKCTSLSSSSSIFAPFLGNNKNKRVNNIWVKGKSLSIISMSKIEASVEVKTGKKIKGVIVRMKSRENDDKKFELCKKKILMGEILVVTFDMTKMAFLCRTISPNRFDR</sequence>